<accession>A0A0A9HVW0</accession>
<sequence>MLDFHETTSASLIPVSSLAGSDTGSELAQPPHPCSIHRPKIYSKQVTHENGTRT</sequence>
<reference evidence="2" key="2">
    <citation type="journal article" date="2015" name="Data Brief">
        <title>Shoot transcriptome of the giant reed, Arundo donax.</title>
        <authorList>
            <person name="Barrero R.A."/>
            <person name="Guerrero F.D."/>
            <person name="Moolhuijzen P."/>
            <person name="Goolsby J.A."/>
            <person name="Tidwell J."/>
            <person name="Bellgard S.E."/>
            <person name="Bellgard M.I."/>
        </authorList>
    </citation>
    <scope>NUCLEOTIDE SEQUENCE</scope>
    <source>
        <tissue evidence="2">Shoot tissue taken approximately 20 cm above the soil surface</tissue>
    </source>
</reference>
<reference evidence="2" key="1">
    <citation type="submission" date="2014-09" db="EMBL/GenBank/DDBJ databases">
        <authorList>
            <person name="Magalhaes I.L.F."/>
            <person name="Oliveira U."/>
            <person name="Santos F.R."/>
            <person name="Vidigal T.H.D.A."/>
            <person name="Brescovit A.D."/>
            <person name="Santos A.J."/>
        </authorList>
    </citation>
    <scope>NUCLEOTIDE SEQUENCE</scope>
    <source>
        <tissue evidence="2">Shoot tissue taken approximately 20 cm above the soil surface</tissue>
    </source>
</reference>
<proteinExistence type="predicted"/>
<dbReference type="EMBL" id="GBRH01160848">
    <property type="protein sequence ID" value="JAE37048.1"/>
    <property type="molecule type" value="Transcribed_RNA"/>
</dbReference>
<evidence type="ECO:0000313" key="2">
    <source>
        <dbReference type="EMBL" id="JAE37048.1"/>
    </source>
</evidence>
<feature type="region of interest" description="Disordered" evidence="1">
    <location>
        <begin position="1"/>
        <end position="54"/>
    </location>
</feature>
<protein>
    <submittedName>
        <fullName evidence="2">Uncharacterized protein</fullName>
    </submittedName>
</protein>
<dbReference type="AlphaFoldDB" id="A0A0A9HVW0"/>
<organism evidence="2">
    <name type="scientific">Arundo donax</name>
    <name type="common">Giant reed</name>
    <name type="synonym">Donax arundinaceus</name>
    <dbReference type="NCBI Taxonomy" id="35708"/>
    <lineage>
        <taxon>Eukaryota</taxon>
        <taxon>Viridiplantae</taxon>
        <taxon>Streptophyta</taxon>
        <taxon>Embryophyta</taxon>
        <taxon>Tracheophyta</taxon>
        <taxon>Spermatophyta</taxon>
        <taxon>Magnoliopsida</taxon>
        <taxon>Liliopsida</taxon>
        <taxon>Poales</taxon>
        <taxon>Poaceae</taxon>
        <taxon>PACMAD clade</taxon>
        <taxon>Arundinoideae</taxon>
        <taxon>Arundineae</taxon>
        <taxon>Arundo</taxon>
    </lineage>
</organism>
<name>A0A0A9HVW0_ARUDO</name>
<evidence type="ECO:0000256" key="1">
    <source>
        <dbReference type="SAM" id="MobiDB-lite"/>
    </source>
</evidence>